<keyword evidence="2" id="KW-1185">Reference proteome</keyword>
<dbReference type="AlphaFoldDB" id="A0A3D9FH67"/>
<dbReference type="RefSeq" id="WP_162843466.1">
    <property type="nucleotide sequence ID" value="NZ_QRDP01000004.1"/>
</dbReference>
<reference evidence="1 2" key="1">
    <citation type="submission" date="2018-07" db="EMBL/GenBank/DDBJ databases">
        <title>Genomic Encyclopedia of Type Strains, Phase IV (KMG-IV): sequencing the most valuable type-strain genomes for metagenomic binning, comparative biology and taxonomic classification.</title>
        <authorList>
            <person name="Goeker M."/>
        </authorList>
    </citation>
    <scope>NUCLEOTIDE SEQUENCE [LARGE SCALE GENOMIC DNA]</scope>
    <source>
        <strain evidence="1 2">DSM 26725</strain>
    </source>
</reference>
<evidence type="ECO:0000313" key="1">
    <source>
        <dbReference type="EMBL" id="RED17140.1"/>
    </source>
</evidence>
<gene>
    <name evidence="1" type="ORF">DFR46_2178</name>
</gene>
<comment type="caution">
    <text evidence="1">The sequence shown here is derived from an EMBL/GenBank/DDBJ whole genome shotgun (WGS) entry which is preliminary data.</text>
</comment>
<organism evidence="1 2">
    <name type="scientific">Parasphingopyxis lamellibrachiae</name>
    <dbReference type="NCBI Taxonomy" id="680125"/>
    <lineage>
        <taxon>Bacteria</taxon>
        <taxon>Pseudomonadati</taxon>
        <taxon>Pseudomonadota</taxon>
        <taxon>Alphaproteobacteria</taxon>
        <taxon>Sphingomonadales</taxon>
        <taxon>Sphingomonadaceae</taxon>
        <taxon>Parasphingopyxis</taxon>
    </lineage>
</organism>
<evidence type="ECO:0000313" key="2">
    <source>
        <dbReference type="Proteomes" id="UP000256310"/>
    </source>
</evidence>
<protein>
    <submittedName>
        <fullName evidence="1">Uncharacterized protein</fullName>
    </submittedName>
</protein>
<sequence length="45" mass="4803">MPRLFYCRTIHLIFAACLAVSLLTLADGYAEQVGIPGAPIAGRLV</sequence>
<accession>A0A3D9FH67</accession>
<dbReference type="EMBL" id="QRDP01000004">
    <property type="protein sequence ID" value="RED17140.1"/>
    <property type="molecule type" value="Genomic_DNA"/>
</dbReference>
<name>A0A3D9FH67_9SPHN</name>
<proteinExistence type="predicted"/>
<dbReference type="Proteomes" id="UP000256310">
    <property type="component" value="Unassembled WGS sequence"/>
</dbReference>